<sequence>MERLFPDTHRTELVASFLLHCDKRSTANSFVEYHRIFQAMAKREKSLEIMVEMEALV</sequence>
<dbReference type="AlphaFoldDB" id="U4LU56"/>
<gene>
    <name evidence="1" type="ORF">PCON_10667</name>
</gene>
<dbReference type="EMBL" id="HF935589">
    <property type="protein sequence ID" value="CCX31366.1"/>
    <property type="molecule type" value="Genomic_DNA"/>
</dbReference>
<accession>U4LU56</accession>
<evidence type="ECO:0000313" key="1">
    <source>
        <dbReference type="EMBL" id="CCX31366.1"/>
    </source>
</evidence>
<proteinExistence type="predicted"/>
<reference evidence="1 2" key="1">
    <citation type="journal article" date="2013" name="PLoS Genet.">
        <title>The genome and development-dependent transcriptomes of Pyronema confluens: a window into fungal evolution.</title>
        <authorList>
            <person name="Traeger S."/>
            <person name="Altegoer F."/>
            <person name="Freitag M."/>
            <person name="Gabaldon T."/>
            <person name="Kempken F."/>
            <person name="Kumar A."/>
            <person name="Marcet-Houben M."/>
            <person name="Poggeler S."/>
            <person name="Stajich J.E."/>
            <person name="Nowrousian M."/>
        </authorList>
    </citation>
    <scope>NUCLEOTIDE SEQUENCE [LARGE SCALE GENOMIC DNA]</scope>
    <source>
        <strain evidence="2">CBS 100304</strain>
        <tissue evidence="1">Vegetative mycelium</tissue>
    </source>
</reference>
<name>U4LU56_PYROM</name>
<dbReference type="Proteomes" id="UP000018144">
    <property type="component" value="Unassembled WGS sequence"/>
</dbReference>
<organism evidence="1 2">
    <name type="scientific">Pyronema omphalodes (strain CBS 100304)</name>
    <name type="common">Pyronema confluens</name>
    <dbReference type="NCBI Taxonomy" id="1076935"/>
    <lineage>
        <taxon>Eukaryota</taxon>
        <taxon>Fungi</taxon>
        <taxon>Dikarya</taxon>
        <taxon>Ascomycota</taxon>
        <taxon>Pezizomycotina</taxon>
        <taxon>Pezizomycetes</taxon>
        <taxon>Pezizales</taxon>
        <taxon>Pyronemataceae</taxon>
        <taxon>Pyronema</taxon>
    </lineage>
</organism>
<evidence type="ECO:0000313" key="2">
    <source>
        <dbReference type="Proteomes" id="UP000018144"/>
    </source>
</evidence>
<protein>
    <submittedName>
        <fullName evidence="1">Uncharacterized protein</fullName>
    </submittedName>
</protein>
<keyword evidence="2" id="KW-1185">Reference proteome</keyword>